<dbReference type="InterPro" id="IPR003599">
    <property type="entry name" value="Ig_sub"/>
</dbReference>
<dbReference type="InterPro" id="IPR013162">
    <property type="entry name" value="CD80_C2-set"/>
</dbReference>
<keyword evidence="5" id="KW-1185">Reference proteome</keyword>
<dbReference type="Pfam" id="PF08205">
    <property type="entry name" value="C2-set_2"/>
    <property type="match status" value="1"/>
</dbReference>
<protein>
    <submittedName>
        <fullName evidence="6">Uncharacterized protein LOC107225853 isoform X1</fullName>
    </submittedName>
</protein>
<reference evidence="6" key="1">
    <citation type="submission" date="2025-08" db="UniProtKB">
        <authorList>
            <consortium name="RefSeq"/>
        </authorList>
    </citation>
    <scope>IDENTIFICATION</scope>
    <source>
        <tissue evidence="6">Thorax and Abdomen</tissue>
    </source>
</reference>
<keyword evidence="2" id="KW-0472">Membrane</keyword>
<evidence type="ECO:0000259" key="4">
    <source>
        <dbReference type="PROSITE" id="PS50835"/>
    </source>
</evidence>
<evidence type="ECO:0000313" key="5">
    <source>
        <dbReference type="Proteomes" id="UP000829291"/>
    </source>
</evidence>
<accession>A0ABM3FNH0</accession>
<gene>
    <name evidence="6" type="primary">LOC107225853</name>
</gene>
<dbReference type="GeneID" id="107225853"/>
<dbReference type="PANTHER" id="PTHR21261:SF15">
    <property type="entry name" value="BEATEN PATH IIIA, ISOFORM D-RELATED"/>
    <property type="match status" value="1"/>
</dbReference>
<dbReference type="InterPro" id="IPR036179">
    <property type="entry name" value="Ig-like_dom_sf"/>
</dbReference>
<dbReference type="RefSeq" id="XP_046589566.1">
    <property type="nucleotide sequence ID" value="XM_046733610.1"/>
</dbReference>
<keyword evidence="3" id="KW-1015">Disulfide bond</keyword>
<dbReference type="SUPFAM" id="SSF48726">
    <property type="entry name" value="Immunoglobulin"/>
    <property type="match status" value="2"/>
</dbReference>
<dbReference type="InterPro" id="IPR007110">
    <property type="entry name" value="Ig-like_dom"/>
</dbReference>
<evidence type="ECO:0000256" key="2">
    <source>
        <dbReference type="ARBA" id="ARBA00023136"/>
    </source>
</evidence>
<proteinExistence type="predicted"/>
<feature type="domain" description="Ig-like" evidence="4">
    <location>
        <begin position="55"/>
        <end position="171"/>
    </location>
</feature>
<organism evidence="5 6">
    <name type="scientific">Neodiprion lecontei</name>
    <name type="common">Redheaded pine sawfly</name>
    <dbReference type="NCBI Taxonomy" id="441921"/>
    <lineage>
        <taxon>Eukaryota</taxon>
        <taxon>Metazoa</taxon>
        <taxon>Ecdysozoa</taxon>
        <taxon>Arthropoda</taxon>
        <taxon>Hexapoda</taxon>
        <taxon>Insecta</taxon>
        <taxon>Pterygota</taxon>
        <taxon>Neoptera</taxon>
        <taxon>Endopterygota</taxon>
        <taxon>Hymenoptera</taxon>
        <taxon>Tenthredinoidea</taxon>
        <taxon>Diprionidae</taxon>
        <taxon>Diprioninae</taxon>
        <taxon>Neodiprion</taxon>
    </lineage>
</organism>
<dbReference type="PANTHER" id="PTHR21261">
    <property type="entry name" value="BEAT PROTEIN"/>
    <property type="match status" value="1"/>
</dbReference>
<sequence>MLSDVPTARRVVPRDLEVYIGKINLRLARRRKTNLFELLILKMLKSGKTQFGLFPRRHHLIYQGVRGLRDVSIKIPLAVAPGSTVTMTCQYDLEADLLYTVKWYKGRKEFFRYVLKELPHTKVFPLPGVNVDTALSDSHHVVLHDVQSDLTGKYRCEVSADAPSFHTEMVSSYMHVVNLPEGDPEIRVEKMKYAVGDVVRGNCTSPPGNPPANVTWSVNGLPVNSSYSRSSPSKAENPLVSVVAGLDLEIAPDSFNHGRLHITCRVNVFDLYTAQSEIFVEEERPRLASVLGTRESSYTGKAGRRVEQWIFMVAVTNLLLYSLR</sequence>
<dbReference type="Proteomes" id="UP000829291">
    <property type="component" value="Chromosome 3"/>
</dbReference>
<name>A0ABM3FNH0_NEOLC</name>
<evidence type="ECO:0000256" key="3">
    <source>
        <dbReference type="ARBA" id="ARBA00023157"/>
    </source>
</evidence>
<dbReference type="InterPro" id="IPR013783">
    <property type="entry name" value="Ig-like_fold"/>
</dbReference>
<evidence type="ECO:0000313" key="6">
    <source>
        <dbReference type="RefSeq" id="XP_046589566.1"/>
    </source>
</evidence>
<dbReference type="SMART" id="SM00409">
    <property type="entry name" value="IG"/>
    <property type="match status" value="1"/>
</dbReference>
<comment type="subcellular location">
    <subcellularLocation>
        <location evidence="1">Membrane</location>
        <topology evidence="1">Single-pass membrane protein</topology>
    </subcellularLocation>
</comment>
<dbReference type="PROSITE" id="PS50835">
    <property type="entry name" value="IG_LIKE"/>
    <property type="match status" value="1"/>
</dbReference>
<dbReference type="Gene3D" id="2.60.40.10">
    <property type="entry name" value="Immunoglobulins"/>
    <property type="match status" value="2"/>
</dbReference>
<evidence type="ECO:0000256" key="1">
    <source>
        <dbReference type="ARBA" id="ARBA00004167"/>
    </source>
</evidence>